<keyword evidence="3" id="KW-0812">Transmembrane</keyword>
<dbReference type="OMA" id="RTSWLAE"/>
<dbReference type="eggNOG" id="KOG1237">
    <property type="taxonomic scope" value="Eukaryota"/>
</dbReference>
<sequence length="588" mass="65243">MEGSSDKKITQPLSRPKGGFRTMPFIIANEAFERVASHGLMPNMILYLMKEYNMSTATGTSILFYWSALTNFMPIIGAFLSDSCLGRFALIGLGSISSLLGMILLWLTTMVPQAKPLSCNAPSERCQSPTPAQLVLLFSSFCLMSVGAGGIRACSMAFGADQLDQRDKPANKRVLESFFNWYYALTTFSVLVAITLIVYIQDHMGWKVGFGIPAILMLLSTLLFFLASSFYVKMNANKSLLTGFIQVLVVAFKNRRLMFPPNNSNRQYHHRRGSSLVEPTDKLRFLNKACIIRNEEDLTPEGTASKPWSLCTVEQVEELKAIIKVVPLWSTGIMIAINSNQSTFPVLQAKSMDRHITPNFEIPAGSFAMFSVGTLTIWVIVYDRVVLPLLKKLTGKPHRLSVKQRMGIGLVLSCVAMAVSAVVEKVRRRAAIRQGLSDQPQAIVDMSAMWLVAQHCLTGLAEAFNAIGQMEFYYSQLPKSMSSIATALFGLGMAIANLLASVIVKAVDEVTKRGGKESWVSSNLNKGHYDYYYWLLAVMGSVNFLYFLVCSWAYGSSEEPVMRDSNEGAEMRVRNLSRSRELRVIASP</sequence>
<accession>A0A1U7ZQ70</accession>
<comment type="similarity">
    <text evidence="2">Belongs to the major facilitator superfamily. Proton-dependent oligopeptide transporter (POT/PTR) (TC 2.A.17) family.</text>
</comment>
<reference evidence="7" key="1">
    <citation type="submission" date="2025-08" db="UniProtKB">
        <authorList>
            <consortium name="RefSeq"/>
        </authorList>
    </citation>
    <scope>IDENTIFICATION</scope>
</reference>
<dbReference type="FunCoup" id="A0A1U7ZQ70">
    <property type="interactions" value="657"/>
</dbReference>
<evidence type="ECO:0000256" key="3">
    <source>
        <dbReference type="ARBA" id="ARBA00022692"/>
    </source>
</evidence>
<organism evidence="6 7">
    <name type="scientific">Nelumbo nucifera</name>
    <name type="common">Sacred lotus</name>
    <dbReference type="NCBI Taxonomy" id="4432"/>
    <lineage>
        <taxon>Eukaryota</taxon>
        <taxon>Viridiplantae</taxon>
        <taxon>Streptophyta</taxon>
        <taxon>Embryophyta</taxon>
        <taxon>Tracheophyta</taxon>
        <taxon>Spermatophyta</taxon>
        <taxon>Magnoliopsida</taxon>
        <taxon>Proteales</taxon>
        <taxon>Nelumbonaceae</taxon>
        <taxon>Nelumbo</taxon>
    </lineage>
</organism>
<dbReference type="RefSeq" id="XP_010254052.1">
    <property type="nucleotide sequence ID" value="XM_010255750.2"/>
</dbReference>
<dbReference type="Pfam" id="PF00854">
    <property type="entry name" value="PTR2"/>
    <property type="match status" value="1"/>
</dbReference>
<dbReference type="CDD" id="cd17416">
    <property type="entry name" value="MFS_NPF1_2"/>
    <property type="match status" value="1"/>
</dbReference>
<evidence type="ECO:0000256" key="2">
    <source>
        <dbReference type="ARBA" id="ARBA00005982"/>
    </source>
</evidence>
<dbReference type="PANTHER" id="PTHR11654">
    <property type="entry name" value="OLIGOPEPTIDE TRANSPORTER-RELATED"/>
    <property type="match status" value="1"/>
</dbReference>
<dbReference type="OrthoDB" id="8904098at2759"/>
<keyword evidence="5" id="KW-0472">Membrane</keyword>
<name>A0A1U7ZQ70_NELNU</name>
<dbReference type="KEGG" id="nnu:104595149"/>
<evidence type="ECO:0000313" key="7">
    <source>
        <dbReference type="RefSeq" id="XP_010254052.1"/>
    </source>
</evidence>
<dbReference type="Proteomes" id="UP000189703">
    <property type="component" value="Unplaced"/>
</dbReference>
<dbReference type="AlphaFoldDB" id="A0A1U7ZQ70"/>
<keyword evidence="6" id="KW-1185">Reference proteome</keyword>
<protein>
    <submittedName>
        <fullName evidence="7">Protein NRT1/ PTR FAMILY 1.2</fullName>
    </submittedName>
</protein>
<evidence type="ECO:0000256" key="5">
    <source>
        <dbReference type="ARBA" id="ARBA00023136"/>
    </source>
</evidence>
<comment type="subcellular location">
    <subcellularLocation>
        <location evidence="1">Membrane</location>
        <topology evidence="1">Multi-pass membrane protein</topology>
    </subcellularLocation>
</comment>
<proteinExistence type="inferred from homology"/>
<dbReference type="InterPro" id="IPR000109">
    <property type="entry name" value="POT_fam"/>
</dbReference>
<evidence type="ECO:0000313" key="6">
    <source>
        <dbReference type="Proteomes" id="UP000189703"/>
    </source>
</evidence>
<dbReference type="GO" id="GO:0005886">
    <property type="term" value="C:plasma membrane"/>
    <property type="evidence" value="ECO:0000318"/>
    <property type="project" value="GO_Central"/>
</dbReference>
<evidence type="ECO:0000256" key="1">
    <source>
        <dbReference type="ARBA" id="ARBA00004141"/>
    </source>
</evidence>
<dbReference type="SUPFAM" id="SSF103473">
    <property type="entry name" value="MFS general substrate transporter"/>
    <property type="match status" value="2"/>
</dbReference>
<dbReference type="Gene3D" id="1.20.1250.20">
    <property type="entry name" value="MFS general substrate transporter like domains"/>
    <property type="match status" value="1"/>
</dbReference>
<dbReference type="InterPro" id="IPR036259">
    <property type="entry name" value="MFS_trans_sf"/>
</dbReference>
<gene>
    <name evidence="7" type="primary">LOC104595149</name>
</gene>
<keyword evidence="4" id="KW-1133">Transmembrane helix</keyword>
<evidence type="ECO:0000256" key="4">
    <source>
        <dbReference type="ARBA" id="ARBA00022989"/>
    </source>
</evidence>
<dbReference type="GO" id="GO:0055085">
    <property type="term" value="P:transmembrane transport"/>
    <property type="evidence" value="ECO:0000318"/>
    <property type="project" value="GO_Central"/>
</dbReference>
<dbReference type="GeneID" id="104595149"/>
<dbReference type="GO" id="GO:0022857">
    <property type="term" value="F:transmembrane transporter activity"/>
    <property type="evidence" value="ECO:0000318"/>
    <property type="project" value="GO_Central"/>
</dbReference>